<name>A0AAE0GYM9_9CHLO</name>
<accession>A0AAE0GYM9</accession>
<evidence type="ECO:0000313" key="3">
    <source>
        <dbReference type="Proteomes" id="UP001190700"/>
    </source>
</evidence>
<dbReference type="EMBL" id="LGRX02001135">
    <property type="protein sequence ID" value="KAK3286764.1"/>
    <property type="molecule type" value="Genomic_DNA"/>
</dbReference>
<sequence length="404" mass="44488">MSRYPDEAEQTFVPNQRVRPQQGAANIRSTRRGADDSLIPSAKVSQRKTTTARPASAPKNRPPALTGAEKASIAERRKPEVLMSGPWIPADHPRNSVDPRKSMLPGPDLPPFWSTSKHGKPFVKREASEPGGVQTAGDDRRHRVDAKLPRGHWTRQSKMGDTKAAKSSQRKSAKDLIMDARRSLNSSAGSVHDRRKWMDMLPQGERLHMLKNSQERGPLAPDALPWTQSIDPQLTADAWQCDQERTIRQAVQSLEQILRDHLDRVVAAECQLAQAPCTNAEMVLARAFKRVDPFNSGVIDLQSFLVVWHMELQLAEAVSKELLLSGDVGANMRTCFMCAGSPAFTRCTAGCALIQHHCHPPHPRSCSLPFAVHQNPLPVEDARASLAEAVADPGELALSPGNLQ</sequence>
<proteinExistence type="predicted"/>
<protein>
    <submittedName>
        <fullName evidence="2">Uncharacterized protein</fullName>
    </submittedName>
</protein>
<organism evidence="2 3">
    <name type="scientific">Cymbomonas tetramitiformis</name>
    <dbReference type="NCBI Taxonomy" id="36881"/>
    <lineage>
        <taxon>Eukaryota</taxon>
        <taxon>Viridiplantae</taxon>
        <taxon>Chlorophyta</taxon>
        <taxon>Pyramimonadophyceae</taxon>
        <taxon>Pyramimonadales</taxon>
        <taxon>Pyramimonadaceae</taxon>
        <taxon>Cymbomonas</taxon>
    </lineage>
</organism>
<keyword evidence="3" id="KW-1185">Reference proteome</keyword>
<dbReference type="Proteomes" id="UP001190700">
    <property type="component" value="Unassembled WGS sequence"/>
</dbReference>
<comment type="caution">
    <text evidence="2">The sequence shown here is derived from an EMBL/GenBank/DDBJ whole genome shotgun (WGS) entry which is preliminary data.</text>
</comment>
<evidence type="ECO:0000313" key="2">
    <source>
        <dbReference type="EMBL" id="KAK3286764.1"/>
    </source>
</evidence>
<feature type="region of interest" description="Disordered" evidence="1">
    <location>
        <begin position="122"/>
        <end position="174"/>
    </location>
</feature>
<evidence type="ECO:0000256" key="1">
    <source>
        <dbReference type="SAM" id="MobiDB-lite"/>
    </source>
</evidence>
<feature type="compositionally biased region" description="Polar residues" evidence="1">
    <location>
        <begin position="43"/>
        <end position="53"/>
    </location>
</feature>
<feature type="region of interest" description="Disordered" evidence="1">
    <location>
        <begin position="1"/>
        <end position="77"/>
    </location>
</feature>
<gene>
    <name evidence="2" type="ORF">CYMTET_5694</name>
</gene>
<dbReference type="AlphaFoldDB" id="A0AAE0GYM9"/>
<feature type="compositionally biased region" description="Basic and acidic residues" evidence="1">
    <location>
        <begin position="137"/>
        <end position="148"/>
    </location>
</feature>
<reference evidence="2 3" key="1">
    <citation type="journal article" date="2015" name="Genome Biol. Evol.">
        <title>Comparative Genomics of a Bacterivorous Green Alga Reveals Evolutionary Causalities and Consequences of Phago-Mixotrophic Mode of Nutrition.</title>
        <authorList>
            <person name="Burns J.A."/>
            <person name="Paasch A."/>
            <person name="Narechania A."/>
            <person name="Kim E."/>
        </authorList>
    </citation>
    <scope>NUCLEOTIDE SEQUENCE [LARGE SCALE GENOMIC DNA]</scope>
    <source>
        <strain evidence="2 3">PLY_AMNH</strain>
    </source>
</reference>